<organism evidence="5 6">
    <name type="scientific">Pyronema omphalodes (strain CBS 100304)</name>
    <name type="common">Pyronema confluens</name>
    <dbReference type="NCBI Taxonomy" id="1076935"/>
    <lineage>
        <taxon>Eukaryota</taxon>
        <taxon>Fungi</taxon>
        <taxon>Dikarya</taxon>
        <taxon>Ascomycota</taxon>
        <taxon>Pezizomycotina</taxon>
        <taxon>Pezizomycetes</taxon>
        <taxon>Pezizales</taxon>
        <taxon>Pyronemataceae</taxon>
        <taxon>Pyronema</taxon>
    </lineage>
</organism>
<dbReference type="InterPro" id="IPR017853">
    <property type="entry name" value="GH"/>
</dbReference>
<name>U4LTH9_PYROM</name>
<dbReference type="PANTHER" id="PTHR31268:SF32">
    <property type="entry name" value="GALACTINOL--SUCROSE GALACTOSYLTRANSFERASE 2-RELATED"/>
    <property type="match status" value="1"/>
</dbReference>
<dbReference type="GO" id="GO:0004557">
    <property type="term" value="F:alpha-galactosidase activity"/>
    <property type="evidence" value="ECO:0007669"/>
    <property type="project" value="UniProtKB-EC"/>
</dbReference>
<keyword evidence="6" id="KW-1185">Reference proteome</keyword>
<dbReference type="InterPro" id="IPR008811">
    <property type="entry name" value="Glycosyl_hydrolases_36"/>
</dbReference>
<dbReference type="Gene3D" id="3.20.20.70">
    <property type="entry name" value="Aldolase class I"/>
    <property type="match status" value="1"/>
</dbReference>
<dbReference type="AlphaFoldDB" id="U4LTH9"/>
<proteinExistence type="inferred from homology"/>
<dbReference type="STRING" id="1076935.U4LTH9"/>
<accession>U4LTH9</accession>
<evidence type="ECO:0000256" key="1">
    <source>
        <dbReference type="ARBA" id="ARBA00001255"/>
    </source>
</evidence>
<dbReference type="OMA" id="YGVCGFW"/>
<dbReference type="EMBL" id="HF935497">
    <property type="protein sequence ID" value="CCX30806.1"/>
    <property type="molecule type" value="Genomic_DNA"/>
</dbReference>
<evidence type="ECO:0000313" key="5">
    <source>
        <dbReference type="EMBL" id="CCX30806.1"/>
    </source>
</evidence>
<reference evidence="5 6" key="1">
    <citation type="journal article" date="2013" name="PLoS Genet.">
        <title>The genome and development-dependent transcriptomes of Pyronema confluens: a window into fungal evolution.</title>
        <authorList>
            <person name="Traeger S."/>
            <person name="Altegoer F."/>
            <person name="Freitag M."/>
            <person name="Gabaldon T."/>
            <person name="Kempken F."/>
            <person name="Kumar A."/>
            <person name="Marcet-Houben M."/>
            <person name="Poggeler S."/>
            <person name="Stajich J.E."/>
            <person name="Nowrousian M."/>
        </authorList>
    </citation>
    <scope>NUCLEOTIDE SEQUENCE [LARGE SCALE GENOMIC DNA]</scope>
    <source>
        <strain evidence="6">CBS 100304</strain>
        <tissue evidence="5">Vegetative mycelium</tissue>
    </source>
</reference>
<sequence>MPELLFSPVLDPPLGTTTQIDASSGVSFTAVLNITIDPTIAGDITTADAISPEHRFTILLWYSYDGTNSWNPAPFTEITGEEKASKLLCVPKKNRNILRRDLFTIADFPIASPTSSGSIPQLRFCLKYRFHDGPWLWAGSRIGQRDGRVVFFRPQAALPTYSTIFSELSTWAVNSVSCETDVHVWHIQGNRAAKTHSLGKIKGLERWMAIVKIALPWMGPLHGGKNWDCDKDAMIFLGLREDGRVILVLPVPQTAGSTPYLISRDGEMVVSRSEGGDSIDVVLAIGNESQAVLDEGIKLYKDLVRKGGNTLPTIDKAVDLGVARVYKERDDWERGVGYCTWNSLGASLSHQKIMDVLESLVKNDIKVTNVIIDDNWQTLDNARYTSSGTMSRFEANNNFPSGLSGLASEIRQKYPHIKHIAVWHALLGYWDGITPDSELAQEYKTIECPWKDNVTGEIRNLTFIHPEDVERFFDDFYSFLSQSGIDSVKVDVQSRIDELQNASDKNALLMPYQNALFKAANKYFDTRIIYCMSHIPIILSMLSTVDAPNIVLRSSDDFYPSVPATHTNHIFSNAHNTHLFSRLPVVQDWDMFSTGLSPKYSSLHAAARVLSGGPKFITDTPGAHNADIVKMMLEMGLEKPAVNIYPFRGKDEGRLLVMQGLRRDAKGLGTIVCGVFNLGDKSVGEIIAVPVQCMGQKVSSYRSGQMGTVGEGGMIYVELEEAGWDLLVMETEGS</sequence>
<keyword evidence="3" id="KW-0119">Carbohydrate metabolism</keyword>
<dbReference type="PANTHER" id="PTHR31268">
    <property type="match status" value="1"/>
</dbReference>
<protein>
    <submittedName>
        <fullName evidence="5">Similar to Probable galactinol--sucrose galactosyltransferase 6 acc. no. Q8RX87</fullName>
    </submittedName>
</protein>
<keyword evidence="5" id="KW-0808">Transferase</keyword>
<keyword evidence="5" id="KW-0328">Glycosyltransferase</keyword>
<dbReference type="SUPFAM" id="SSF51445">
    <property type="entry name" value="(Trans)glycosidases"/>
    <property type="match status" value="1"/>
</dbReference>
<dbReference type="InterPro" id="IPR013785">
    <property type="entry name" value="Aldolase_TIM"/>
</dbReference>
<comment type="catalytic activity">
    <reaction evidence="4">
        <text>alpha-D-galactosyl-(1-&gt;3)-1D-myo-inositol + sucrose = raffinose + myo-inositol</text>
        <dbReference type="Rhea" id="RHEA:20161"/>
        <dbReference type="ChEBI" id="CHEBI:16634"/>
        <dbReference type="ChEBI" id="CHEBI:17268"/>
        <dbReference type="ChEBI" id="CHEBI:17505"/>
        <dbReference type="ChEBI" id="CHEBI:17992"/>
        <dbReference type="EC" id="2.4.1.82"/>
    </reaction>
</comment>
<dbReference type="eggNOG" id="ENOG502QPVE">
    <property type="taxonomic scope" value="Eukaryota"/>
</dbReference>
<dbReference type="GO" id="GO:0047274">
    <property type="term" value="F:galactinol-sucrose galactosyltransferase activity"/>
    <property type="evidence" value="ECO:0007669"/>
    <property type="project" value="UniProtKB-EC"/>
</dbReference>
<evidence type="ECO:0000313" key="6">
    <source>
        <dbReference type="Proteomes" id="UP000018144"/>
    </source>
</evidence>
<gene>
    <name evidence="5" type="ORF">PCON_09407</name>
</gene>
<dbReference type="OrthoDB" id="4664297at2759"/>
<dbReference type="Proteomes" id="UP000018144">
    <property type="component" value="Unassembled WGS sequence"/>
</dbReference>
<evidence type="ECO:0000256" key="3">
    <source>
        <dbReference type="ARBA" id="ARBA00023277"/>
    </source>
</evidence>
<evidence type="ECO:0000256" key="2">
    <source>
        <dbReference type="ARBA" id="ARBA00007240"/>
    </source>
</evidence>
<evidence type="ECO:0000256" key="4">
    <source>
        <dbReference type="ARBA" id="ARBA00049426"/>
    </source>
</evidence>
<comment type="catalytic activity">
    <reaction evidence="1">
        <text>Hydrolysis of terminal, non-reducing alpha-D-galactose residues in alpha-D-galactosides, including galactose oligosaccharides, galactomannans and galactolipids.</text>
        <dbReference type="EC" id="3.2.1.22"/>
    </reaction>
</comment>
<dbReference type="Pfam" id="PF05691">
    <property type="entry name" value="Raffinose_syn"/>
    <property type="match status" value="1"/>
</dbReference>
<comment type="similarity">
    <text evidence="2">Belongs to the glycosyl hydrolases 36 family.</text>
</comment>